<keyword evidence="3" id="KW-1185">Reference proteome</keyword>
<proteinExistence type="predicted"/>
<accession>A0A6A6K1G7</accession>
<dbReference type="OrthoDB" id="10643361at2759"/>
<sequence length="390" mass="42531">MAIPPSAFLGVPHGPLNTYVRSLCTYQRRAGRGHSVTLPDVPDFVLEAESPSQSAGRWDGRHVRVGSVVQADASIAELTGAIDGMLGPELTVKEKGRDSMGVTGLAMGTQDLEEQVDGQEGSEWEWESDEYDDDETDVSSECSPECARGPQRPHHEDRSADANGCPDLKEPIKTANAQETPVDEQKKLESKQPALEPQKSALYARAYAACIFEDLTGNTVRKTVAGDPQSVKTYGWEMVSSEQVGNPHLAIAFDESAKAGVKDHVSLVYLGAPQSEFEMLMKRMLNDGSLEGVKGWTSRNPHEALALGEWECHNPRPASAIDADRNAAHSSQECTCKEKTKRVLVCAVRKGEDQVLPLRNETFVWRPKSVEQIKAYAEFARDVVASGVGI</sequence>
<reference evidence="2" key="1">
    <citation type="journal article" date="2020" name="Stud. Mycol.">
        <title>101 Dothideomycetes genomes: a test case for predicting lifestyles and emergence of pathogens.</title>
        <authorList>
            <person name="Haridas S."/>
            <person name="Albert R."/>
            <person name="Binder M."/>
            <person name="Bloem J."/>
            <person name="Labutti K."/>
            <person name="Salamov A."/>
            <person name="Andreopoulos B."/>
            <person name="Baker S."/>
            <person name="Barry K."/>
            <person name="Bills G."/>
            <person name="Bluhm B."/>
            <person name="Cannon C."/>
            <person name="Castanera R."/>
            <person name="Culley D."/>
            <person name="Daum C."/>
            <person name="Ezra D."/>
            <person name="Gonzalez J."/>
            <person name="Henrissat B."/>
            <person name="Kuo A."/>
            <person name="Liang C."/>
            <person name="Lipzen A."/>
            <person name="Lutzoni F."/>
            <person name="Magnuson J."/>
            <person name="Mondo S."/>
            <person name="Nolan M."/>
            <person name="Ohm R."/>
            <person name="Pangilinan J."/>
            <person name="Park H.-J."/>
            <person name="Ramirez L."/>
            <person name="Alfaro M."/>
            <person name="Sun H."/>
            <person name="Tritt A."/>
            <person name="Yoshinaga Y."/>
            <person name="Zwiers L.-H."/>
            <person name="Turgeon B."/>
            <person name="Goodwin S."/>
            <person name="Spatafora J."/>
            <person name="Crous P."/>
            <person name="Grigoriev I."/>
        </authorList>
    </citation>
    <scope>NUCLEOTIDE SEQUENCE</scope>
    <source>
        <strain evidence="2">CBS 379.55</strain>
    </source>
</reference>
<feature type="compositionally biased region" description="Acidic residues" evidence="1">
    <location>
        <begin position="111"/>
        <end position="138"/>
    </location>
</feature>
<dbReference type="GeneID" id="54553718"/>
<organism evidence="2 3">
    <name type="scientific">Westerdykella ornata</name>
    <dbReference type="NCBI Taxonomy" id="318751"/>
    <lineage>
        <taxon>Eukaryota</taxon>
        <taxon>Fungi</taxon>
        <taxon>Dikarya</taxon>
        <taxon>Ascomycota</taxon>
        <taxon>Pezizomycotina</taxon>
        <taxon>Dothideomycetes</taxon>
        <taxon>Pleosporomycetidae</taxon>
        <taxon>Pleosporales</taxon>
        <taxon>Sporormiaceae</taxon>
        <taxon>Westerdykella</taxon>
    </lineage>
</organism>
<evidence type="ECO:0000313" key="2">
    <source>
        <dbReference type="EMBL" id="KAF2281219.1"/>
    </source>
</evidence>
<feature type="region of interest" description="Disordered" evidence="1">
    <location>
        <begin position="108"/>
        <end position="170"/>
    </location>
</feature>
<protein>
    <submittedName>
        <fullName evidence="2">Uncharacterized protein</fullName>
    </submittedName>
</protein>
<dbReference type="Proteomes" id="UP000800097">
    <property type="component" value="Unassembled WGS sequence"/>
</dbReference>
<evidence type="ECO:0000256" key="1">
    <source>
        <dbReference type="SAM" id="MobiDB-lite"/>
    </source>
</evidence>
<dbReference type="RefSeq" id="XP_033658756.1">
    <property type="nucleotide sequence ID" value="XM_033800543.1"/>
</dbReference>
<dbReference type="EMBL" id="ML986484">
    <property type="protein sequence ID" value="KAF2281219.1"/>
    <property type="molecule type" value="Genomic_DNA"/>
</dbReference>
<gene>
    <name evidence="2" type="ORF">EI97DRAFT_454427</name>
</gene>
<evidence type="ECO:0000313" key="3">
    <source>
        <dbReference type="Proteomes" id="UP000800097"/>
    </source>
</evidence>
<name>A0A6A6K1G7_WESOR</name>
<dbReference type="AlphaFoldDB" id="A0A6A6K1G7"/>